<dbReference type="InterPro" id="IPR029061">
    <property type="entry name" value="THDP-binding"/>
</dbReference>
<evidence type="ECO:0000259" key="2">
    <source>
        <dbReference type="Pfam" id="PF02775"/>
    </source>
</evidence>
<dbReference type="Proteomes" id="UP000265882">
    <property type="component" value="Unassembled WGS sequence"/>
</dbReference>
<accession>A0A3A4P8D0</accession>
<protein>
    <submittedName>
        <fullName evidence="3">Pyruvate ferredoxin oxidoreductase</fullName>
    </submittedName>
</protein>
<dbReference type="Gene3D" id="3.40.50.970">
    <property type="match status" value="1"/>
</dbReference>
<dbReference type="PANTHER" id="PTHR42897">
    <property type="entry name" value="PYRUVATE SYNTHASE SUBUNIT PORB"/>
    <property type="match status" value="1"/>
</dbReference>
<dbReference type="Pfam" id="PF02775">
    <property type="entry name" value="TPP_enzyme_C"/>
    <property type="match status" value="1"/>
</dbReference>
<dbReference type="InterPro" id="IPR051479">
    <property type="entry name" value="PorB-like"/>
</dbReference>
<dbReference type="SUPFAM" id="SSF52518">
    <property type="entry name" value="Thiamin diphosphate-binding fold (THDP-binding)"/>
    <property type="match status" value="1"/>
</dbReference>
<gene>
    <name evidence="3" type="ORF">C4520_01895</name>
</gene>
<name>A0A3A4P8D0_ABYX5</name>
<dbReference type="CDD" id="cd03376">
    <property type="entry name" value="TPP_PFOR_porB_like"/>
    <property type="match status" value="1"/>
</dbReference>
<dbReference type="InterPro" id="IPR011766">
    <property type="entry name" value="TPP_enzyme_TPP-bd"/>
</dbReference>
<dbReference type="GO" id="GO:0044281">
    <property type="term" value="P:small molecule metabolic process"/>
    <property type="evidence" value="ECO:0007669"/>
    <property type="project" value="UniProtKB-ARBA"/>
</dbReference>
<dbReference type="GO" id="GO:0016491">
    <property type="term" value="F:oxidoreductase activity"/>
    <property type="evidence" value="ECO:0007669"/>
    <property type="project" value="UniProtKB-KW"/>
</dbReference>
<proteinExistence type="predicted"/>
<keyword evidence="1" id="KW-0560">Oxidoreductase</keyword>
<dbReference type="AlphaFoldDB" id="A0A3A4P8D0"/>
<feature type="domain" description="Thiamine pyrophosphate enzyme TPP-binding" evidence="2">
    <location>
        <begin position="47"/>
        <end position="214"/>
    </location>
</feature>
<dbReference type="GO" id="GO:0030976">
    <property type="term" value="F:thiamine pyrophosphate binding"/>
    <property type="evidence" value="ECO:0007669"/>
    <property type="project" value="InterPro"/>
</dbReference>
<reference evidence="3 4" key="1">
    <citation type="journal article" date="2017" name="ISME J.">
        <title>Energy and carbon metabolisms in a deep terrestrial subsurface fluid microbial community.</title>
        <authorList>
            <person name="Momper L."/>
            <person name="Jungbluth S.P."/>
            <person name="Lee M.D."/>
            <person name="Amend J.P."/>
        </authorList>
    </citation>
    <scope>NUCLEOTIDE SEQUENCE [LARGE SCALE GENOMIC DNA]</scope>
    <source>
        <strain evidence="3">SURF_5</strain>
    </source>
</reference>
<sequence length="312" mass="34695">MASLKELAKRQDIFCSGHRACSGCAPAITMRQVTLAVDKHLVAGLSTGCMEVVSTIFPFTAWRSSFIHNAFENVAATISGVETAYRALKKKGKLDAEYSFIAFGGDGGTYDIGLQSLSGAMERGHNMLYLCYDNQGYMNTGIQRSSATPFGAATSTTPAGIKIAGKQQFQKDLTQIMVAHDVPYVAQASIGFHRDLNKKVTKALATKGPSFINVLSSCHRGWRINPADSLKYSKLGVDTCLWPLYEVVNGVYKLTYKPREKKPLEEWLKGQGRFNHLFKPENADMLMTFQKYVDHKWNTLLWKCGEIKERPE</sequence>
<comment type="caution">
    <text evidence="3">The sequence shown here is derived from an EMBL/GenBank/DDBJ whole genome shotgun (WGS) entry which is preliminary data.</text>
</comment>
<dbReference type="EMBL" id="QZKU01000019">
    <property type="protein sequence ID" value="RJP25650.1"/>
    <property type="molecule type" value="Genomic_DNA"/>
</dbReference>
<evidence type="ECO:0000256" key="1">
    <source>
        <dbReference type="ARBA" id="ARBA00023002"/>
    </source>
</evidence>
<keyword evidence="3" id="KW-0670">Pyruvate</keyword>
<organism evidence="3 4">
    <name type="scientific">Abyssobacteria bacterium (strain SURF_5)</name>
    <dbReference type="NCBI Taxonomy" id="2093360"/>
    <lineage>
        <taxon>Bacteria</taxon>
        <taxon>Pseudomonadati</taxon>
        <taxon>Candidatus Hydrogenedentota</taxon>
        <taxon>Candidatus Abyssobacteria</taxon>
    </lineage>
</organism>
<evidence type="ECO:0000313" key="4">
    <source>
        <dbReference type="Proteomes" id="UP000265882"/>
    </source>
</evidence>
<dbReference type="PANTHER" id="PTHR42897:SF2">
    <property type="entry name" value="PYRUVATE SYNTHASE SUBUNIT PORB"/>
    <property type="match status" value="1"/>
</dbReference>
<evidence type="ECO:0000313" key="3">
    <source>
        <dbReference type="EMBL" id="RJP25650.1"/>
    </source>
</evidence>